<evidence type="ECO:0000313" key="3">
    <source>
        <dbReference type="Proteomes" id="UP001558613"/>
    </source>
</evidence>
<sequence length="94" mass="10371">MCTSVSFSSPPELGARRRQGWPLLEGGRQRRQPNAKGEVLCSHNGVSGSQRDASPRSRALLVRVSSLFHAGGAGKEREREAWMEREGGRETRIP</sequence>
<reference evidence="2 3" key="1">
    <citation type="submission" date="2023-09" db="EMBL/GenBank/DDBJ databases">
        <authorList>
            <person name="Wang M."/>
        </authorList>
    </citation>
    <scope>NUCLEOTIDE SEQUENCE [LARGE SCALE GENOMIC DNA]</scope>
    <source>
        <strain evidence="2">GT-2023</strain>
        <tissue evidence="2">Liver</tissue>
    </source>
</reference>
<name>A0ABR3LXX3_9TELE</name>
<evidence type="ECO:0000313" key="2">
    <source>
        <dbReference type="EMBL" id="KAL1256891.1"/>
    </source>
</evidence>
<evidence type="ECO:0000256" key="1">
    <source>
        <dbReference type="SAM" id="MobiDB-lite"/>
    </source>
</evidence>
<accession>A0ABR3LXX3</accession>
<keyword evidence="3" id="KW-1185">Reference proteome</keyword>
<proteinExistence type="predicted"/>
<dbReference type="Proteomes" id="UP001558613">
    <property type="component" value="Unassembled WGS sequence"/>
</dbReference>
<feature type="region of interest" description="Disordered" evidence="1">
    <location>
        <begin position="71"/>
        <end position="94"/>
    </location>
</feature>
<comment type="caution">
    <text evidence="2">The sequence shown here is derived from an EMBL/GenBank/DDBJ whole genome shotgun (WGS) entry which is preliminary data.</text>
</comment>
<gene>
    <name evidence="2" type="ORF">QQF64_012436</name>
</gene>
<evidence type="ECO:0008006" key="4">
    <source>
        <dbReference type="Google" id="ProtNLM"/>
    </source>
</evidence>
<feature type="compositionally biased region" description="Basic and acidic residues" evidence="1">
    <location>
        <begin position="74"/>
        <end position="94"/>
    </location>
</feature>
<organism evidence="2 3">
    <name type="scientific">Cirrhinus molitorella</name>
    <name type="common">mud carp</name>
    <dbReference type="NCBI Taxonomy" id="172907"/>
    <lineage>
        <taxon>Eukaryota</taxon>
        <taxon>Metazoa</taxon>
        <taxon>Chordata</taxon>
        <taxon>Craniata</taxon>
        <taxon>Vertebrata</taxon>
        <taxon>Euteleostomi</taxon>
        <taxon>Actinopterygii</taxon>
        <taxon>Neopterygii</taxon>
        <taxon>Teleostei</taxon>
        <taxon>Ostariophysi</taxon>
        <taxon>Cypriniformes</taxon>
        <taxon>Cyprinidae</taxon>
        <taxon>Labeoninae</taxon>
        <taxon>Labeonini</taxon>
        <taxon>Cirrhinus</taxon>
    </lineage>
</organism>
<dbReference type="EMBL" id="JAYMGO010000018">
    <property type="protein sequence ID" value="KAL1256891.1"/>
    <property type="molecule type" value="Genomic_DNA"/>
</dbReference>
<feature type="region of interest" description="Disordered" evidence="1">
    <location>
        <begin position="1"/>
        <end position="57"/>
    </location>
</feature>
<protein>
    <recommendedName>
        <fullName evidence="4">Arginine vasotocin receptor</fullName>
    </recommendedName>
</protein>